<reference evidence="12" key="1">
    <citation type="journal article" date="2017" name="Gigascience">
        <title>The genome draft of coconut (Cocos nucifera).</title>
        <authorList>
            <person name="Xiao Y."/>
            <person name="Xu P."/>
            <person name="Fan H."/>
            <person name="Baudouin L."/>
            <person name="Xia W."/>
            <person name="Bocs S."/>
            <person name="Xu J."/>
            <person name="Li Q."/>
            <person name="Guo A."/>
            <person name="Zhou L."/>
            <person name="Li J."/>
            <person name="Wu Y."/>
            <person name="Ma Z."/>
            <person name="Armero A."/>
            <person name="Issali A.E."/>
            <person name="Liu N."/>
            <person name="Peng M."/>
            <person name="Yang Y."/>
        </authorList>
    </citation>
    <scope>NUCLEOTIDE SEQUENCE</scope>
    <source>
        <tissue evidence="12">Spear leaf of Hainan Tall coconut</tissue>
    </source>
</reference>
<dbReference type="EMBL" id="CM017880">
    <property type="protein sequence ID" value="KAG1360797.1"/>
    <property type="molecule type" value="Genomic_DNA"/>
</dbReference>
<keyword evidence="5" id="KW-0963">Cytoplasm</keyword>
<comment type="function">
    <text evidence="11">The coatomer is a cytosolic protein complex that binds to dilysine motifs and reversibly associates with Golgi non-clathrin-coated vesicles, which further mediate biosynthetic protein transport from the ER, via the Golgi up to the trans Golgi network. The coatomer complex is required for budding from Golgi membranes, and is essential for the retrograde Golgi-to-ER transport of dilysine-tagged proteins.</text>
</comment>
<evidence type="ECO:0000256" key="8">
    <source>
        <dbReference type="ARBA" id="ARBA00023034"/>
    </source>
</evidence>
<dbReference type="Gene3D" id="1.25.40.10">
    <property type="entry name" value="Tetratricopeptide repeat domain"/>
    <property type="match status" value="1"/>
</dbReference>
<evidence type="ECO:0000256" key="2">
    <source>
        <dbReference type="ARBA" id="ARBA00004347"/>
    </source>
</evidence>
<dbReference type="PANTHER" id="PTHR10805">
    <property type="entry name" value="COATOMER SUBUNIT EPSILON"/>
    <property type="match status" value="1"/>
</dbReference>
<evidence type="ECO:0000256" key="10">
    <source>
        <dbReference type="ARBA" id="ARBA00023329"/>
    </source>
</evidence>
<keyword evidence="4" id="KW-0813">Transport</keyword>
<gene>
    <name evidence="12" type="ORF">COCNU_09G002600</name>
</gene>
<dbReference type="OrthoDB" id="310217at2759"/>
<keyword evidence="9" id="KW-0472">Membrane</keyword>
<dbReference type="GO" id="GO:0000139">
    <property type="term" value="C:Golgi membrane"/>
    <property type="evidence" value="ECO:0007669"/>
    <property type="project" value="UniProtKB-SubCell"/>
</dbReference>
<dbReference type="GO" id="GO:0015031">
    <property type="term" value="P:protein transport"/>
    <property type="evidence" value="ECO:0007669"/>
    <property type="project" value="UniProtKB-KW"/>
</dbReference>
<evidence type="ECO:0000313" key="13">
    <source>
        <dbReference type="Proteomes" id="UP000797356"/>
    </source>
</evidence>
<dbReference type="Pfam" id="PF04733">
    <property type="entry name" value="Coatomer_E"/>
    <property type="match status" value="1"/>
</dbReference>
<evidence type="ECO:0000256" key="9">
    <source>
        <dbReference type="ARBA" id="ARBA00023136"/>
    </source>
</evidence>
<sequence>MGLRPLPPSLRNIFYLGAYQDAINKSDIPNLSSDDAVERNSLVYRSYIALSCYQVVISEIDSSASTTLQAVKLLAFYLAGDKVGFSGIRTEPDWTLF</sequence>
<keyword evidence="7" id="KW-0653">Protein transport</keyword>
<comment type="similarity">
    <text evidence="3">Belongs to the COPE family.</text>
</comment>
<keyword evidence="10" id="KW-0968">Cytoplasmic vesicle</keyword>
<evidence type="ECO:0000256" key="7">
    <source>
        <dbReference type="ARBA" id="ARBA00022927"/>
    </source>
</evidence>
<dbReference type="PANTHER" id="PTHR10805:SF0">
    <property type="entry name" value="COATOMER SUBUNIT EPSILON"/>
    <property type="match status" value="1"/>
</dbReference>
<evidence type="ECO:0000256" key="1">
    <source>
        <dbReference type="ARBA" id="ARBA00004255"/>
    </source>
</evidence>
<keyword evidence="8" id="KW-0333">Golgi apparatus</keyword>
<name>A0A8K0N6H7_COCNU</name>
<evidence type="ECO:0000256" key="11">
    <source>
        <dbReference type="ARBA" id="ARBA00025582"/>
    </source>
</evidence>
<evidence type="ECO:0000256" key="5">
    <source>
        <dbReference type="ARBA" id="ARBA00022490"/>
    </source>
</evidence>
<evidence type="ECO:0000313" key="12">
    <source>
        <dbReference type="EMBL" id="KAG1360797.1"/>
    </source>
</evidence>
<dbReference type="GO" id="GO:0005198">
    <property type="term" value="F:structural molecule activity"/>
    <property type="evidence" value="ECO:0007669"/>
    <property type="project" value="InterPro"/>
</dbReference>
<evidence type="ECO:0000256" key="6">
    <source>
        <dbReference type="ARBA" id="ARBA00022892"/>
    </source>
</evidence>
<dbReference type="Proteomes" id="UP000797356">
    <property type="component" value="Chromosome 9"/>
</dbReference>
<keyword evidence="13" id="KW-1185">Reference proteome</keyword>
<dbReference type="InterPro" id="IPR011990">
    <property type="entry name" value="TPR-like_helical_dom_sf"/>
</dbReference>
<dbReference type="InterPro" id="IPR006822">
    <property type="entry name" value="Coatomer_esu"/>
</dbReference>
<dbReference type="GO" id="GO:0006891">
    <property type="term" value="P:intra-Golgi vesicle-mediated transport"/>
    <property type="evidence" value="ECO:0007669"/>
    <property type="project" value="TreeGrafter"/>
</dbReference>
<comment type="subcellular location">
    <subcellularLocation>
        <location evidence="2">Cytoplasmic vesicle</location>
        <location evidence="2">COPI-coated vesicle membrane</location>
        <topology evidence="2">Peripheral membrane protein</topology>
        <orientation evidence="2">Cytoplasmic side</orientation>
    </subcellularLocation>
    <subcellularLocation>
        <location evidence="1">Golgi apparatus membrane</location>
        <topology evidence="1">Peripheral membrane protein</topology>
        <orientation evidence="1">Cytoplasmic side</orientation>
    </subcellularLocation>
</comment>
<reference evidence="12" key="2">
    <citation type="submission" date="2019-07" db="EMBL/GenBank/DDBJ databases">
        <authorList>
            <person name="Yang Y."/>
            <person name="Bocs S."/>
            <person name="Baudouin L."/>
        </authorList>
    </citation>
    <scope>NUCLEOTIDE SEQUENCE</scope>
    <source>
        <tissue evidence="12">Spear leaf of Hainan Tall coconut</tissue>
    </source>
</reference>
<proteinExistence type="inferred from homology"/>
<dbReference type="AlphaFoldDB" id="A0A8K0N6H7"/>
<dbReference type="GO" id="GO:0006888">
    <property type="term" value="P:endoplasmic reticulum to Golgi vesicle-mediated transport"/>
    <property type="evidence" value="ECO:0007669"/>
    <property type="project" value="TreeGrafter"/>
</dbReference>
<evidence type="ECO:0000256" key="4">
    <source>
        <dbReference type="ARBA" id="ARBA00022448"/>
    </source>
</evidence>
<accession>A0A8K0N6H7</accession>
<dbReference type="GO" id="GO:0006890">
    <property type="term" value="P:retrograde vesicle-mediated transport, Golgi to endoplasmic reticulum"/>
    <property type="evidence" value="ECO:0007669"/>
    <property type="project" value="InterPro"/>
</dbReference>
<organism evidence="12 13">
    <name type="scientific">Cocos nucifera</name>
    <name type="common">Coconut palm</name>
    <dbReference type="NCBI Taxonomy" id="13894"/>
    <lineage>
        <taxon>Eukaryota</taxon>
        <taxon>Viridiplantae</taxon>
        <taxon>Streptophyta</taxon>
        <taxon>Embryophyta</taxon>
        <taxon>Tracheophyta</taxon>
        <taxon>Spermatophyta</taxon>
        <taxon>Magnoliopsida</taxon>
        <taxon>Liliopsida</taxon>
        <taxon>Arecaceae</taxon>
        <taxon>Arecoideae</taxon>
        <taxon>Cocoseae</taxon>
        <taxon>Attaleinae</taxon>
        <taxon>Cocos</taxon>
    </lineage>
</organism>
<protein>
    <submittedName>
        <fullName evidence="12">Putative Coatomer subunit epsilon-1</fullName>
    </submittedName>
</protein>
<dbReference type="GO" id="GO:0030126">
    <property type="term" value="C:COPI vesicle coat"/>
    <property type="evidence" value="ECO:0007669"/>
    <property type="project" value="TreeGrafter"/>
</dbReference>
<evidence type="ECO:0000256" key="3">
    <source>
        <dbReference type="ARBA" id="ARBA00008827"/>
    </source>
</evidence>
<keyword evidence="6" id="KW-0931">ER-Golgi transport</keyword>
<comment type="caution">
    <text evidence="12">The sequence shown here is derived from an EMBL/GenBank/DDBJ whole genome shotgun (WGS) entry which is preliminary data.</text>
</comment>